<dbReference type="AlphaFoldDB" id="A0A261FYA9"/>
<feature type="transmembrane region" description="Helical" evidence="12">
    <location>
        <begin position="47"/>
        <end position="66"/>
    </location>
</feature>
<dbReference type="InterPro" id="IPR050324">
    <property type="entry name" value="CDP-alcohol_PTase-I"/>
</dbReference>
<evidence type="ECO:0000256" key="4">
    <source>
        <dbReference type="ARBA" id="ARBA00022679"/>
    </source>
</evidence>
<evidence type="ECO:0000256" key="9">
    <source>
        <dbReference type="ARBA" id="ARBA00023209"/>
    </source>
</evidence>
<feature type="transmembrane region" description="Helical" evidence="12">
    <location>
        <begin position="132"/>
        <end position="154"/>
    </location>
</feature>
<evidence type="ECO:0000256" key="3">
    <source>
        <dbReference type="ARBA" id="ARBA00022516"/>
    </source>
</evidence>
<dbReference type="PANTHER" id="PTHR14269">
    <property type="entry name" value="CDP-DIACYLGLYCEROL--GLYCEROL-3-PHOSPHATE 3-PHOSPHATIDYLTRANSFERASE-RELATED"/>
    <property type="match status" value="1"/>
</dbReference>
<evidence type="ECO:0000256" key="12">
    <source>
        <dbReference type="SAM" id="Phobius"/>
    </source>
</evidence>
<evidence type="ECO:0000256" key="1">
    <source>
        <dbReference type="ARBA" id="ARBA00004141"/>
    </source>
</evidence>
<organism evidence="13 14">
    <name type="scientific">Bifidobacterium hapali</name>
    <dbReference type="NCBI Taxonomy" id="1630172"/>
    <lineage>
        <taxon>Bacteria</taxon>
        <taxon>Bacillati</taxon>
        <taxon>Actinomycetota</taxon>
        <taxon>Actinomycetes</taxon>
        <taxon>Bifidobacteriales</taxon>
        <taxon>Bifidobacteriaceae</taxon>
        <taxon>Bifidobacterium</taxon>
    </lineage>
</organism>
<keyword evidence="14" id="KW-1185">Reference proteome</keyword>
<dbReference type="OrthoDB" id="9796672at2"/>
<comment type="similarity">
    <text evidence="2 11">Belongs to the CDP-alcohol phosphatidyltransferase class-I family.</text>
</comment>
<comment type="caution">
    <text evidence="13">The sequence shown here is derived from an EMBL/GenBank/DDBJ whole genome shotgun (WGS) entry which is preliminary data.</text>
</comment>
<evidence type="ECO:0000256" key="11">
    <source>
        <dbReference type="RuleBase" id="RU003750"/>
    </source>
</evidence>
<keyword evidence="6 12" id="KW-1133">Transmembrane helix</keyword>
<dbReference type="RefSeq" id="WP_094729940.1">
    <property type="nucleotide sequence ID" value="NZ_MWWY01000025.1"/>
</dbReference>
<keyword evidence="8 12" id="KW-0472">Membrane</keyword>
<dbReference type="Gene3D" id="1.20.120.1760">
    <property type="match status" value="1"/>
</dbReference>
<keyword evidence="9" id="KW-0594">Phospholipid biosynthesis</keyword>
<evidence type="ECO:0000256" key="2">
    <source>
        <dbReference type="ARBA" id="ARBA00010441"/>
    </source>
</evidence>
<dbReference type="GO" id="GO:0016020">
    <property type="term" value="C:membrane"/>
    <property type="evidence" value="ECO:0007669"/>
    <property type="project" value="UniProtKB-SubCell"/>
</dbReference>
<keyword evidence="7" id="KW-0443">Lipid metabolism</keyword>
<evidence type="ECO:0000256" key="7">
    <source>
        <dbReference type="ARBA" id="ARBA00023098"/>
    </source>
</evidence>
<keyword evidence="4 11" id="KW-0808">Transferase</keyword>
<dbReference type="InterPro" id="IPR000462">
    <property type="entry name" value="CDP-OH_P_trans"/>
</dbReference>
<dbReference type="PROSITE" id="PS00379">
    <property type="entry name" value="CDP_ALCOHOL_P_TRANSF"/>
    <property type="match status" value="1"/>
</dbReference>
<keyword evidence="10" id="KW-1208">Phospholipid metabolism</keyword>
<evidence type="ECO:0000256" key="10">
    <source>
        <dbReference type="ARBA" id="ARBA00023264"/>
    </source>
</evidence>
<gene>
    <name evidence="13" type="ORF">BHAP_1328</name>
</gene>
<dbReference type="Proteomes" id="UP000216074">
    <property type="component" value="Unassembled WGS sequence"/>
</dbReference>
<dbReference type="InterPro" id="IPR043130">
    <property type="entry name" value="CDP-OH_PTrfase_TM_dom"/>
</dbReference>
<accession>A0A261FYA9</accession>
<evidence type="ECO:0000256" key="8">
    <source>
        <dbReference type="ARBA" id="ARBA00023136"/>
    </source>
</evidence>
<feature type="transmembrane region" description="Helical" evidence="12">
    <location>
        <begin position="166"/>
        <end position="189"/>
    </location>
</feature>
<evidence type="ECO:0000256" key="6">
    <source>
        <dbReference type="ARBA" id="ARBA00022989"/>
    </source>
</evidence>
<dbReference type="InterPro" id="IPR048254">
    <property type="entry name" value="CDP_ALCOHOL_P_TRANSF_CS"/>
</dbReference>
<dbReference type="GO" id="GO:0046474">
    <property type="term" value="P:glycerophospholipid biosynthetic process"/>
    <property type="evidence" value="ECO:0007669"/>
    <property type="project" value="TreeGrafter"/>
</dbReference>
<dbReference type="GO" id="GO:0008444">
    <property type="term" value="F:CDP-diacylglycerol-glycerol-3-phosphate 3-phosphatidyltransferase activity"/>
    <property type="evidence" value="ECO:0007669"/>
    <property type="project" value="InterPro"/>
</dbReference>
<feature type="transmembrane region" description="Helical" evidence="12">
    <location>
        <begin position="87"/>
        <end position="112"/>
    </location>
</feature>
<comment type="subcellular location">
    <subcellularLocation>
        <location evidence="1">Membrane</location>
        <topology evidence="1">Multi-pass membrane protein</topology>
    </subcellularLocation>
</comment>
<dbReference type="PANTHER" id="PTHR14269:SF62">
    <property type="entry name" value="CDP-DIACYLGLYCEROL--GLYCEROL-3-PHOSPHATE 3-PHOSPHATIDYLTRANSFERASE 1, CHLOROPLASTIC"/>
    <property type="match status" value="1"/>
</dbReference>
<keyword evidence="3" id="KW-0444">Lipid biosynthesis</keyword>
<reference evidence="13 14" key="1">
    <citation type="journal article" date="2017" name="BMC Genomics">
        <title>Comparative genomic and phylogenomic analyses of the Bifidobacteriaceae family.</title>
        <authorList>
            <person name="Lugli G.A."/>
            <person name="Milani C."/>
            <person name="Turroni F."/>
            <person name="Duranti S."/>
            <person name="Mancabelli L."/>
            <person name="Mangifesta M."/>
            <person name="Ferrario C."/>
            <person name="Modesto M."/>
            <person name="Mattarelli P."/>
            <person name="Jiri K."/>
            <person name="van Sinderen D."/>
            <person name="Ventura M."/>
        </authorList>
    </citation>
    <scope>NUCLEOTIDE SEQUENCE [LARGE SCALE GENOMIC DNA]</scope>
    <source>
        <strain evidence="13 14">DSM 100202</strain>
    </source>
</reference>
<dbReference type="InterPro" id="IPR004570">
    <property type="entry name" value="Phosphatidylglycerol_P_synth"/>
</dbReference>
<feature type="transmembrane region" description="Helical" evidence="12">
    <location>
        <begin position="21"/>
        <end position="41"/>
    </location>
</feature>
<protein>
    <submittedName>
        <fullName evidence="13">CDP-diacylglycerol--glycerol-3-phosphate 3-phosphatidyltransferase</fullName>
    </submittedName>
</protein>
<dbReference type="EMBL" id="MWWY01000025">
    <property type="protein sequence ID" value="OZG64161.1"/>
    <property type="molecule type" value="Genomic_DNA"/>
</dbReference>
<evidence type="ECO:0000313" key="14">
    <source>
        <dbReference type="Proteomes" id="UP000216074"/>
    </source>
</evidence>
<keyword evidence="5 12" id="KW-0812">Transmembrane</keyword>
<evidence type="ECO:0000313" key="13">
    <source>
        <dbReference type="EMBL" id="OZG64161.1"/>
    </source>
</evidence>
<sequence>MDFKRKFSKKYSPEARDIFLTVPNMISLLRIISIPIIAGLVSHHHMIEALIVLAISAISDGVDGILARLLNQVSKVGQILDPIADRLLILCSVLALGIAGIIPWWMIIIVGLRDLMMGIEVLWLAQHDYGPLPVNFVGKAGTAMLMISITALIFCDIWVNPLVDLLHLAALAAGIWGIGLYWLAGYIYLRQGISLIRSDGSYGMRTTDGEAA</sequence>
<dbReference type="Pfam" id="PF01066">
    <property type="entry name" value="CDP-OH_P_transf"/>
    <property type="match status" value="1"/>
</dbReference>
<dbReference type="PIRSF" id="PIRSF000847">
    <property type="entry name" value="Phos_ph_gly_syn"/>
    <property type="match status" value="1"/>
</dbReference>
<evidence type="ECO:0000256" key="5">
    <source>
        <dbReference type="ARBA" id="ARBA00022692"/>
    </source>
</evidence>
<dbReference type="UniPathway" id="UPA00085"/>
<proteinExistence type="inferred from homology"/>
<name>A0A261FYA9_9BIFI</name>